<reference evidence="1 2" key="1">
    <citation type="journal article" date="2023" name="G3 (Bethesda)">
        <title>A chromosome-length genome assembly and annotation of blackberry (Rubus argutus, cv. 'Hillquist').</title>
        <authorList>
            <person name="Bruna T."/>
            <person name="Aryal R."/>
            <person name="Dudchenko O."/>
            <person name="Sargent D.J."/>
            <person name="Mead D."/>
            <person name="Buti M."/>
            <person name="Cavallini A."/>
            <person name="Hytonen T."/>
            <person name="Andres J."/>
            <person name="Pham M."/>
            <person name="Weisz D."/>
            <person name="Mascagni F."/>
            <person name="Usai G."/>
            <person name="Natali L."/>
            <person name="Bassil N."/>
            <person name="Fernandez G.E."/>
            <person name="Lomsadze A."/>
            <person name="Armour M."/>
            <person name="Olukolu B."/>
            <person name="Poorten T."/>
            <person name="Britton C."/>
            <person name="Davik J."/>
            <person name="Ashrafi H."/>
            <person name="Aiden E.L."/>
            <person name="Borodovsky M."/>
            <person name="Worthington M."/>
        </authorList>
    </citation>
    <scope>NUCLEOTIDE SEQUENCE [LARGE SCALE GENOMIC DNA]</scope>
    <source>
        <strain evidence="1">PI 553951</strain>
    </source>
</reference>
<evidence type="ECO:0000313" key="2">
    <source>
        <dbReference type="Proteomes" id="UP001457282"/>
    </source>
</evidence>
<gene>
    <name evidence="1" type="ORF">M0R45_008641</name>
</gene>
<keyword evidence="2" id="KW-1185">Reference proteome</keyword>
<sequence>MTGARAGGSGRLQGENTGSVIEIGRVCVGFPTSARHWVASIGVDGLVGLAMKVHSMGLGDSSLSTCDARASLGLWRCAATEAIDCGDRTATTALGRARARISGQKATRLVLGLLRFEMARHQSLGYGFA</sequence>
<proteinExistence type="predicted"/>
<dbReference type="EMBL" id="JBEDUW010000002">
    <property type="protein sequence ID" value="KAK9943016.1"/>
    <property type="molecule type" value="Genomic_DNA"/>
</dbReference>
<dbReference type="Proteomes" id="UP001457282">
    <property type="component" value="Unassembled WGS sequence"/>
</dbReference>
<protein>
    <submittedName>
        <fullName evidence="1">Uncharacterized protein</fullName>
    </submittedName>
</protein>
<accession>A0AAW1Y3I1</accession>
<organism evidence="1 2">
    <name type="scientific">Rubus argutus</name>
    <name type="common">Southern blackberry</name>
    <dbReference type="NCBI Taxonomy" id="59490"/>
    <lineage>
        <taxon>Eukaryota</taxon>
        <taxon>Viridiplantae</taxon>
        <taxon>Streptophyta</taxon>
        <taxon>Embryophyta</taxon>
        <taxon>Tracheophyta</taxon>
        <taxon>Spermatophyta</taxon>
        <taxon>Magnoliopsida</taxon>
        <taxon>eudicotyledons</taxon>
        <taxon>Gunneridae</taxon>
        <taxon>Pentapetalae</taxon>
        <taxon>rosids</taxon>
        <taxon>fabids</taxon>
        <taxon>Rosales</taxon>
        <taxon>Rosaceae</taxon>
        <taxon>Rosoideae</taxon>
        <taxon>Rosoideae incertae sedis</taxon>
        <taxon>Rubus</taxon>
    </lineage>
</organism>
<comment type="caution">
    <text evidence="1">The sequence shown here is derived from an EMBL/GenBank/DDBJ whole genome shotgun (WGS) entry which is preliminary data.</text>
</comment>
<evidence type="ECO:0000313" key="1">
    <source>
        <dbReference type="EMBL" id="KAK9943016.1"/>
    </source>
</evidence>
<name>A0AAW1Y3I1_RUBAR</name>
<dbReference type="AlphaFoldDB" id="A0AAW1Y3I1"/>